<evidence type="ECO:0000256" key="1">
    <source>
        <dbReference type="ARBA" id="ARBA00005232"/>
    </source>
</evidence>
<keyword evidence="3" id="KW-0012">Acyltransferase</keyword>
<dbReference type="AlphaFoldDB" id="A0A1L7D0K9"/>
<evidence type="ECO:0000313" key="8">
    <source>
        <dbReference type="Proteomes" id="UP000185469"/>
    </source>
</evidence>
<protein>
    <recommendedName>
        <fullName evidence="6">Choline/carnitine acyltransferase domain-containing protein</fullName>
    </recommendedName>
</protein>
<name>A0A1L7D0K9_9CORY</name>
<proteinExistence type="inferred from homology"/>
<evidence type="ECO:0000256" key="5">
    <source>
        <dbReference type="SAM" id="MobiDB-lite"/>
    </source>
</evidence>
<dbReference type="SUPFAM" id="SSF52777">
    <property type="entry name" value="CoA-dependent acyltransferases"/>
    <property type="match status" value="2"/>
</dbReference>
<dbReference type="InterPro" id="IPR000542">
    <property type="entry name" value="Carn_acyl_trans"/>
</dbReference>
<evidence type="ECO:0000256" key="2">
    <source>
        <dbReference type="ARBA" id="ARBA00022679"/>
    </source>
</evidence>
<sequence>MPVPDLDTTLNRLETVVSAIADAPTLAATRAAVESFRTGAGPELHRRLLDDAEERAAAGSSWLAEGWLHDYLDVRDPLPLATNVGFQVRLDSPASGLDRAADLVHRAVRLHLDHVHGRTPEEVDARGNRLSPAQWEFLAGGVRMPAEPRDRILAPARPAAGPHEIGVIVSDRIWALRITDDAGEALPVAALRAGLERALTSAKEVPRESPIPLPHMSYLPAAAGAAVTGALRAEPAGAAIFDRIRDMLFTVHLLHRTPRRADAALRDCAFGPGNAWATKPVTYEIGLDTDWACLHVEHSTVDGATILTQIARMQAAEPALPDGSADPGPAAPAPEELTWSPPAELLPVLRDALESYRDRARDLAVRLVKVPAPDTSDLGVKVSADAICQLILTIAQKLAYDRVRAVYEAVDMREYVRGRTECLRAVTPEAVAFAEALVAGEAEPAGFAAVMAAHRGWVKACKSGDGMDRHLWALRRTAAAAGEEPGLFEDPGVVAARTDFLSTTSIGSDAVIRRYTFAPTVPNGFGVNYTPLDGEIEYCLSFSSSRTEGHMAFQAALSDAARRLGRFLDEVRAGATEG</sequence>
<evidence type="ECO:0000313" key="7">
    <source>
        <dbReference type="EMBL" id="APT91491.1"/>
    </source>
</evidence>
<dbReference type="InterPro" id="IPR042231">
    <property type="entry name" value="Cho/carn_acyl_trans_2"/>
</dbReference>
<evidence type="ECO:0000256" key="3">
    <source>
        <dbReference type="ARBA" id="ARBA00023315"/>
    </source>
</evidence>
<accession>A0A1L7D0K9</accession>
<dbReference type="InterPro" id="IPR023213">
    <property type="entry name" value="CAT-like_dom_sf"/>
</dbReference>
<evidence type="ECO:0000256" key="4">
    <source>
        <dbReference type="PIRSR" id="PIRSR600542-1"/>
    </source>
</evidence>
<dbReference type="Proteomes" id="UP000185469">
    <property type="component" value="Chromosome"/>
</dbReference>
<dbReference type="KEGG" id="csph:CSPHI_11540"/>
<feature type="domain" description="Choline/carnitine acyltransferase" evidence="6">
    <location>
        <begin position="1"/>
        <end position="557"/>
    </location>
</feature>
<dbReference type="GO" id="GO:0016746">
    <property type="term" value="F:acyltransferase activity"/>
    <property type="evidence" value="ECO:0007669"/>
    <property type="project" value="UniProtKB-KW"/>
</dbReference>
<dbReference type="Gene3D" id="3.30.559.10">
    <property type="entry name" value="Chloramphenicol acetyltransferase-like domain"/>
    <property type="match status" value="1"/>
</dbReference>
<dbReference type="Pfam" id="PF00755">
    <property type="entry name" value="Carn_acyltransf"/>
    <property type="match status" value="1"/>
</dbReference>
<keyword evidence="2" id="KW-0808">Transferase</keyword>
<organism evidence="7 8">
    <name type="scientific">Corynebacterium sphenisci DSM 44792</name>
    <dbReference type="NCBI Taxonomy" id="1437874"/>
    <lineage>
        <taxon>Bacteria</taxon>
        <taxon>Bacillati</taxon>
        <taxon>Actinomycetota</taxon>
        <taxon>Actinomycetes</taxon>
        <taxon>Mycobacteriales</taxon>
        <taxon>Corynebacteriaceae</taxon>
        <taxon>Corynebacterium</taxon>
    </lineage>
</organism>
<gene>
    <name evidence="7" type="ORF">CSPHI_11540</name>
</gene>
<dbReference type="PANTHER" id="PTHR22589">
    <property type="entry name" value="CARNITINE O-ACYLTRANSFERASE"/>
    <property type="match status" value="1"/>
</dbReference>
<dbReference type="EMBL" id="CP009248">
    <property type="protein sequence ID" value="APT91491.1"/>
    <property type="molecule type" value="Genomic_DNA"/>
</dbReference>
<feature type="active site" description="Proton acceptor" evidence="4">
    <location>
        <position position="298"/>
    </location>
</feature>
<dbReference type="Gene3D" id="3.30.559.70">
    <property type="entry name" value="Choline/Carnitine o-acyltransferase, domain 2"/>
    <property type="match status" value="1"/>
</dbReference>
<dbReference type="InterPro" id="IPR039551">
    <property type="entry name" value="Cho/carn_acyl_trans"/>
</dbReference>
<comment type="similarity">
    <text evidence="1">Belongs to the carnitine/choline acetyltransferase family.</text>
</comment>
<feature type="region of interest" description="Disordered" evidence="5">
    <location>
        <begin position="318"/>
        <end position="337"/>
    </location>
</feature>
<evidence type="ECO:0000259" key="6">
    <source>
        <dbReference type="Pfam" id="PF00755"/>
    </source>
</evidence>
<keyword evidence="8" id="KW-1185">Reference proteome</keyword>
<reference evidence="7 8" key="1">
    <citation type="submission" date="2014-08" db="EMBL/GenBank/DDBJ databases">
        <title>Complete genome sequence of Corynebacterium sphenisci CECT 5990(T) (=DSM 44792(T)), isolated from healthy wild penguins.</title>
        <authorList>
            <person name="Ruckert C."/>
            <person name="Albersmeier A."/>
            <person name="Winkler A."/>
            <person name="Kalinowski J."/>
        </authorList>
    </citation>
    <scope>NUCLEOTIDE SEQUENCE [LARGE SCALE GENOMIC DNA]</scope>
    <source>
        <strain evidence="7 8">DSM 44792</strain>
    </source>
</reference>